<dbReference type="WBParaSite" id="SPAL_0001055800.1">
    <property type="protein sequence ID" value="SPAL_0001055800.1"/>
    <property type="gene ID" value="SPAL_0001055800"/>
</dbReference>
<reference evidence="2" key="1">
    <citation type="submission" date="2017-02" db="UniProtKB">
        <authorList>
            <consortium name="WormBaseParasite"/>
        </authorList>
    </citation>
    <scope>IDENTIFICATION</scope>
</reference>
<keyword evidence="1" id="KW-1185">Reference proteome</keyword>
<protein>
    <submittedName>
        <fullName evidence="2">Signal peptide protein</fullName>
    </submittedName>
</protein>
<sequence length="785" mass="91648">MCRHLDKQTLLSGILSLSNRITSILKEVSNKISTFLVKLYNIVYCCIAIKKSQINNNLQLSSWLSFPSSLLPSSFDWWWLESTSILSIPSLLKLSLSKRITHQVPSISLFSYFSTTTTNKNSDCKKKKNYCLQQVVGPFCQWTTSNGHIKKYCTQSFNTNIIKPSLKCGKLNGNLKWEKQYLMNTGTINGMEVKRKFYINGNLLKKTKYYLTLNRRTSSFKSFARKILIKKKRRAKKSLIQLLYILLKKKELTKDLKKCSDYQLQVPDDSCRWRHESMPLENSCLSQILKPKRKILVTKRCTGKKRLYLKRGDHFIDINRNNIFFINNIMKKKRKCIDKGYNLNKNVVKLNQRKLDDDEQKNIHKHKERIKSNTFINDTIGKKFLIYYLWFISLFQLVGGNCLLGEQKYDNGCQISGNLHLTGKDIFMRNKRIYKDQKMCHIWNRFSPKDLCSKRPFDRLDLLREISLFTADCPNSSANVHLSELFRLDWSRIKSSHDLLSATEHLKNGEDGKDCLLGGIDSTKCLKCFHNIGTKLEKIIHAYNIFNKTLHRFDCMLAVDSASATRPFSPNGTCVNCKIWYRKWLLVQLMDIWIEPICINWCYYAQLACPHFATSKSVDYAGHPTFQCRDTNIPISNNYQFKNSGDFKYKDDDSTISLSCNCLHPCDFYRDLNYLNPLNEEEIKHLKNSKLDHHDVFWDINFCKLRKFKCNERKQKNVYLTGKIKKIVKTKDGTISKLAKQKNDTKLLTNILQTSSSSFHSLNSTQLICLSLNFYFFIILLQIII</sequence>
<accession>A0A0N5BXN5</accession>
<proteinExistence type="predicted"/>
<organism evidence="1 2">
    <name type="scientific">Strongyloides papillosus</name>
    <name type="common">Intestinal threadworm</name>
    <dbReference type="NCBI Taxonomy" id="174720"/>
    <lineage>
        <taxon>Eukaryota</taxon>
        <taxon>Metazoa</taxon>
        <taxon>Ecdysozoa</taxon>
        <taxon>Nematoda</taxon>
        <taxon>Chromadorea</taxon>
        <taxon>Rhabditida</taxon>
        <taxon>Tylenchina</taxon>
        <taxon>Panagrolaimomorpha</taxon>
        <taxon>Strongyloidoidea</taxon>
        <taxon>Strongyloididae</taxon>
        <taxon>Strongyloides</taxon>
    </lineage>
</organism>
<dbReference type="AlphaFoldDB" id="A0A0N5BXN5"/>
<name>A0A0N5BXN5_STREA</name>
<dbReference type="STRING" id="174720.A0A0N5BXN5"/>
<evidence type="ECO:0000313" key="2">
    <source>
        <dbReference type="WBParaSite" id="SPAL_0001055800.1"/>
    </source>
</evidence>
<dbReference type="Proteomes" id="UP000046392">
    <property type="component" value="Unplaced"/>
</dbReference>
<evidence type="ECO:0000313" key="1">
    <source>
        <dbReference type="Proteomes" id="UP000046392"/>
    </source>
</evidence>